<feature type="transmembrane region" description="Helical" evidence="7">
    <location>
        <begin position="336"/>
        <end position="359"/>
    </location>
</feature>
<name>A0A1J5MVP1_9BACT</name>
<dbReference type="NCBIfam" id="TIGR01097">
    <property type="entry name" value="PhnE"/>
    <property type="match status" value="1"/>
</dbReference>
<evidence type="ECO:0000313" key="10">
    <source>
        <dbReference type="Proteomes" id="UP000181901"/>
    </source>
</evidence>
<feature type="domain" description="ABC transmembrane type-1" evidence="8">
    <location>
        <begin position="163"/>
        <end position="359"/>
    </location>
</feature>
<organism evidence="9 10">
    <name type="scientific">Pseudodesulfovibrio hydrargyri</name>
    <dbReference type="NCBI Taxonomy" id="2125990"/>
    <lineage>
        <taxon>Bacteria</taxon>
        <taxon>Pseudomonadati</taxon>
        <taxon>Thermodesulfobacteriota</taxon>
        <taxon>Desulfovibrionia</taxon>
        <taxon>Desulfovibrionales</taxon>
        <taxon>Desulfovibrionaceae</taxon>
    </lineage>
</organism>
<dbReference type="EMBL" id="LKAQ01000004">
    <property type="protein sequence ID" value="OIQ49876.1"/>
    <property type="molecule type" value="Genomic_DNA"/>
</dbReference>
<evidence type="ECO:0000256" key="5">
    <source>
        <dbReference type="ARBA" id="ARBA00022989"/>
    </source>
</evidence>
<keyword evidence="10" id="KW-1185">Reference proteome</keyword>
<keyword evidence="2 7" id="KW-0813">Transport</keyword>
<sequence length="367" mass="40543">MSHDLTLDQVTPRKSFPRKLALGGLVAIILAVLVASYISTDIDPFKLYAKRQNAFEYLFGRQLNDADKQAAMDQAKRLPAIIAFEESYQAVKAEYAATGRTLDPVAMQREAQKRADARMETMTPADRDRIVQSEYDRIADEKTGGYFPPETAWPHLMEYSKALIETVAIAIWGTLIAFVAAIPMAMFAASNTLELMVQGDGIWQRAVRWFGQFAARRVLDFCRGFNEFVMALIFVAVIGLGPYAGVLALAIHTFGILGKVFSEAIEQIEPGQVEAVTASGAGPAQIMAFSVIPQVMPLVVSYTLLRFESNVRSATILGFVGAGGIGFLMFDKINGYLYREVCTMMIMVIVSVTIIDYLCGILRRKFV</sequence>
<dbReference type="GO" id="GO:0005886">
    <property type="term" value="C:plasma membrane"/>
    <property type="evidence" value="ECO:0007669"/>
    <property type="project" value="UniProtKB-SubCell"/>
</dbReference>
<comment type="caution">
    <text evidence="9">The sequence shown here is derived from an EMBL/GenBank/DDBJ whole genome shotgun (WGS) entry which is preliminary data.</text>
</comment>
<comment type="similarity">
    <text evidence="7">Belongs to the binding-protein-dependent transport system permease family.</text>
</comment>
<dbReference type="Proteomes" id="UP000181901">
    <property type="component" value="Unassembled WGS sequence"/>
</dbReference>
<feature type="transmembrane region" description="Helical" evidence="7">
    <location>
        <begin position="311"/>
        <end position="330"/>
    </location>
</feature>
<evidence type="ECO:0000256" key="3">
    <source>
        <dbReference type="ARBA" id="ARBA00022475"/>
    </source>
</evidence>
<dbReference type="InterPro" id="IPR005769">
    <property type="entry name" value="PhnE/PtxC"/>
</dbReference>
<feature type="transmembrane region" description="Helical" evidence="7">
    <location>
        <begin position="20"/>
        <end position="40"/>
    </location>
</feature>
<evidence type="ECO:0000256" key="7">
    <source>
        <dbReference type="RuleBase" id="RU363032"/>
    </source>
</evidence>
<keyword evidence="4 7" id="KW-0812">Transmembrane</keyword>
<accession>A0A1J5MVP1</accession>
<dbReference type="OrthoDB" id="7820570at2"/>
<keyword evidence="6 7" id="KW-0472">Membrane</keyword>
<dbReference type="PANTHER" id="PTHR30043:SF1">
    <property type="entry name" value="ABC TRANSPORT SYSTEM PERMEASE PROTEIN P69"/>
    <property type="match status" value="1"/>
</dbReference>
<evidence type="ECO:0000256" key="6">
    <source>
        <dbReference type="ARBA" id="ARBA00023136"/>
    </source>
</evidence>
<comment type="subcellular location">
    <subcellularLocation>
        <location evidence="1 7">Cell membrane</location>
        <topology evidence="1 7">Multi-pass membrane protein</topology>
    </subcellularLocation>
</comment>
<evidence type="ECO:0000256" key="4">
    <source>
        <dbReference type="ARBA" id="ARBA00022692"/>
    </source>
</evidence>
<keyword evidence="3" id="KW-1003">Cell membrane</keyword>
<evidence type="ECO:0000256" key="1">
    <source>
        <dbReference type="ARBA" id="ARBA00004651"/>
    </source>
</evidence>
<dbReference type="PANTHER" id="PTHR30043">
    <property type="entry name" value="PHOSPHONATES TRANSPORT SYSTEM PERMEASE PROTEIN"/>
    <property type="match status" value="1"/>
</dbReference>
<feature type="transmembrane region" description="Helical" evidence="7">
    <location>
        <begin position="167"/>
        <end position="189"/>
    </location>
</feature>
<gene>
    <name evidence="9" type="primary">phnE_1</name>
    <name evidence="9" type="ORF">BerOc1_01804</name>
</gene>
<evidence type="ECO:0000256" key="2">
    <source>
        <dbReference type="ARBA" id="ARBA00022448"/>
    </source>
</evidence>
<dbReference type="GO" id="GO:0015416">
    <property type="term" value="F:ABC-type phosphonate transporter activity"/>
    <property type="evidence" value="ECO:0007669"/>
    <property type="project" value="InterPro"/>
</dbReference>
<dbReference type="SUPFAM" id="SSF161098">
    <property type="entry name" value="MetI-like"/>
    <property type="match status" value="1"/>
</dbReference>
<evidence type="ECO:0000313" key="9">
    <source>
        <dbReference type="EMBL" id="OIQ49876.1"/>
    </source>
</evidence>
<dbReference type="Gene3D" id="1.10.3720.10">
    <property type="entry name" value="MetI-like"/>
    <property type="match status" value="1"/>
</dbReference>
<dbReference type="AlphaFoldDB" id="A0A1J5MVP1"/>
<keyword evidence="5 7" id="KW-1133">Transmembrane helix</keyword>
<feature type="transmembrane region" description="Helical" evidence="7">
    <location>
        <begin position="228"/>
        <end position="251"/>
    </location>
</feature>
<dbReference type="InterPro" id="IPR000515">
    <property type="entry name" value="MetI-like"/>
</dbReference>
<evidence type="ECO:0000259" key="8">
    <source>
        <dbReference type="PROSITE" id="PS50928"/>
    </source>
</evidence>
<reference evidence="9 10" key="1">
    <citation type="submission" date="2015-09" db="EMBL/GenBank/DDBJ databases">
        <title>Genome of Desulfovibrio dechloracetivorans BerOc1, a mercury methylating strain isolated from highly hydrocarbons and metals contaminated coastal sediments.</title>
        <authorList>
            <person name="Goni Urriza M."/>
            <person name="Gassie C."/>
            <person name="Bouchez O."/>
            <person name="Klopp C."/>
            <person name="Ranchou-Peyruse A."/>
            <person name="Remy G."/>
        </authorList>
    </citation>
    <scope>NUCLEOTIDE SEQUENCE [LARGE SCALE GENOMIC DNA]</scope>
    <source>
        <strain evidence="9 10">BerOc1</strain>
    </source>
</reference>
<dbReference type="PROSITE" id="PS50928">
    <property type="entry name" value="ABC_TM1"/>
    <property type="match status" value="1"/>
</dbReference>
<dbReference type="CDD" id="cd06261">
    <property type="entry name" value="TM_PBP2"/>
    <property type="match status" value="1"/>
</dbReference>
<dbReference type="Pfam" id="PF00528">
    <property type="entry name" value="BPD_transp_1"/>
    <property type="match status" value="1"/>
</dbReference>
<dbReference type="InterPro" id="IPR035906">
    <property type="entry name" value="MetI-like_sf"/>
</dbReference>
<protein>
    <submittedName>
        <fullName evidence="9">Phosphate-import permease protein PhnE</fullName>
    </submittedName>
</protein>
<dbReference type="RefSeq" id="WP_071545360.1">
    <property type="nucleotide sequence ID" value="NZ_LKAQ01000004.1"/>
</dbReference>
<proteinExistence type="inferred from homology"/>